<dbReference type="EMBL" id="JACRYL010000001">
    <property type="protein sequence ID" value="MBC6108880.1"/>
    <property type="molecule type" value="Genomic_DNA"/>
</dbReference>
<evidence type="ECO:0000259" key="1">
    <source>
        <dbReference type="Pfam" id="PF10047"/>
    </source>
</evidence>
<proteinExistence type="predicted"/>
<feature type="domain" description="DUF2281" evidence="1">
    <location>
        <begin position="6"/>
        <end position="66"/>
    </location>
</feature>
<accession>A0ABR7KLC8</accession>
<organism evidence="2 3">
    <name type="scientific">Pedobacter fastidiosus</name>
    <dbReference type="NCBI Taxonomy" id="2765361"/>
    <lineage>
        <taxon>Bacteria</taxon>
        <taxon>Pseudomonadati</taxon>
        <taxon>Bacteroidota</taxon>
        <taxon>Sphingobacteriia</taxon>
        <taxon>Sphingobacteriales</taxon>
        <taxon>Sphingobacteriaceae</taxon>
        <taxon>Pedobacter</taxon>
    </lineage>
</organism>
<dbReference type="Pfam" id="PF10047">
    <property type="entry name" value="DUF2281"/>
    <property type="match status" value="1"/>
</dbReference>
<reference evidence="2 3" key="1">
    <citation type="submission" date="2020-08" db="EMBL/GenBank/DDBJ databases">
        <authorList>
            <person name="Sun Q."/>
            <person name="Inoue M."/>
        </authorList>
    </citation>
    <scope>NUCLEOTIDE SEQUENCE [LARGE SCALE GENOMIC DNA]</scope>
    <source>
        <strain evidence="2 3">CCM 8938</strain>
    </source>
</reference>
<gene>
    <name evidence="2" type="ORF">H7U22_00450</name>
</gene>
<evidence type="ECO:0000313" key="2">
    <source>
        <dbReference type="EMBL" id="MBC6108880.1"/>
    </source>
</evidence>
<dbReference type="RefSeq" id="WP_187069373.1">
    <property type="nucleotide sequence ID" value="NZ_JACRYL010000001.1"/>
</dbReference>
<comment type="caution">
    <text evidence="2">The sequence shown here is derived from an EMBL/GenBank/DDBJ whole genome shotgun (WGS) entry which is preliminary data.</text>
</comment>
<dbReference type="InterPro" id="IPR018739">
    <property type="entry name" value="DUF2281"/>
</dbReference>
<protein>
    <submittedName>
        <fullName evidence="2">DUF2281 domain-containing protein</fullName>
    </submittedName>
</protein>
<name>A0ABR7KLC8_9SPHI</name>
<keyword evidence="3" id="KW-1185">Reference proteome</keyword>
<evidence type="ECO:0000313" key="3">
    <source>
        <dbReference type="Proteomes" id="UP000652755"/>
    </source>
</evidence>
<dbReference type="Proteomes" id="UP000652755">
    <property type="component" value="Unassembled WGS sequence"/>
</dbReference>
<sequence>MSQAQIFEKIKMIPTAYQQEVEDFIDFILQKKTKNDLEENKKRKIGLLKGKMKMSSDFDEPLNDFKCNDQNI</sequence>